<dbReference type="EC" id="5.1.3.2" evidence="5 10"/>
<dbReference type="GO" id="GO:0003978">
    <property type="term" value="F:UDP-glucose 4-epimerase activity"/>
    <property type="evidence" value="ECO:0007669"/>
    <property type="project" value="UniProtKB-EC"/>
</dbReference>
<dbReference type="InterPro" id="IPR005886">
    <property type="entry name" value="UDP_G4E"/>
</dbReference>
<dbReference type="Proteomes" id="UP001556098">
    <property type="component" value="Unassembled WGS sequence"/>
</dbReference>
<dbReference type="Pfam" id="PF01370">
    <property type="entry name" value="Epimerase"/>
    <property type="match status" value="1"/>
</dbReference>
<dbReference type="InterPro" id="IPR036291">
    <property type="entry name" value="NAD(P)-bd_dom_sf"/>
</dbReference>
<keyword evidence="7 10" id="KW-0520">NAD</keyword>
<comment type="cofactor">
    <cofactor evidence="2 10">
        <name>NAD(+)</name>
        <dbReference type="ChEBI" id="CHEBI:57540"/>
    </cofactor>
</comment>
<keyword evidence="13" id="KW-1185">Reference proteome</keyword>
<evidence type="ECO:0000256" key="4">
    <source>
        <dbReference type="ARBA" id="ARBA00007637"/>
    </source>
</evidence>
<evidence type="ECO:0000313" key="12">
    <source>
        <dbReference type="EMBL" id="MEW9920414.1"/>
    </source>
</evidence>
<evidence type="ECO:0000256" key="6">
    <source>
        <dbReference type="ARBA" id="ARBA00018569"/>
    </source>
</evidence>
<dbReference type="RefSeq" id="WP_367878115.1">
    <property type="nucleotide sequence ID" value="NZ_JBFNXX010000008.1"/>
</dbReference>
<comment type="caution">
    <text evidence="12">The sequence shown here is derived from an EMBL/GenBank/DDBJ whole genome shotgun (WGS) entry which is preliminary data.</text>
</comment>
<evidence type="ECO:0000256" key="2">
    <source>
        <dbReference type="ARBA" id="ARBA00001911"/>
    </source>
</evidence>
<dbReference type="EMBL" id="JBFNXX010000008">
    <property type="protein sequence ID" value="MEW9920414.1"/>
    <property type="molecule type" value="Genomic_DNA"/>
</dbReference>
<comment type="subunit">
    <text evidence="10">Homodimer.</text>
</comment>
<evidence type="ECO:0000256" key="7">
    <source>
        <dbReference type="ARBA" id="ARBA00023027"/>
    </source>
</evidence>
<evidence type="ECO:0000256" key="9">
    <source>
        <dbReference type="ARBA" id="ARBA00023277"/>
    </source>
</evidence>
<dbReference type="PANTHER" id="PTHR43725:SF53">
    <property type="entry name" value="UDP-ARABINOSE 4-EPIMERASE 1"/>
    <property type="match status" value="1"/>
</dbReference>
<dbReference type="CDD" id="cd05247">
    <property type="entry name" value="UDP_G4E_1_SDR_e"/>
    <property type="match status" value="1"/>
</dbReference>
<name>A0ABV3RNE2_9RHOB</name>
<feature type="domain" description="NAD-dependent epimerase/dehydratase" evidence="11">
    <location>
        <begin position="9"/>
        <end position="256"/>
    </location>
</feature>
<comment type="pathway">
    <text evidence="3 10">Carbohydrate metabolism; galactose metabolism.</text>
</comment>
<protein>
    <recommendedName>
        <fullName evidence="6 10">UDP-glucose 4-epimerase</fullName>
        <ecNumber evidence="5 10">5.1.3.2</ecNumber>
    </recommendedName>
</protein>
<dbReference type="NCBIfam" id="TIGR01179">
    <property type="entry name" value="galE"/>
    <property type="match status" value="1"/>
</dbReference>
<dbReference type="Gene3D" id="3.40.50.720">
    <property type="entry name" value="NAD(P)-binding Rossmann-like Domain"/>
    <property type="match status" value="1"/>
</dbReference>
<evidence type="ECO:0000256" key="10">
    <source>
        <dbReference type="RuleBase" id="RU366046"/>
    </source>
</evidence>
<comment type="similarity">
    <text evidence="4 10">Belongs to the NAD(P)-dependent epimerase/dehydratase family.</text>
</comment>
<proteinExistence type="inferred from homology"/>
<reference evidence="12 13" key="1">
    <citation type="submission" date="2024-07" db="EMBL/GenBank/DDBJ databases">
        <title>Marimonas sp.nov., isolated from tidal-flat sediment.</title>
        <authorList>
            <person name="Jayan J.N."/>
            <person name="Lee S.S."/>
        </authorList>
    </citation>
    <scope>NUCLEOTIDE SEQUENCE [LARGE SCALE GENOMIC DNA]</scope>
    <source>
        <strain evidence="12 13">MJW-29</strain>
    </source>
</reference>
<comment type="catalytic activity">
    <reaction evidence="1 10">
        <text>UDP-alpha-D-glucose = UDP-alpha-D-galactose</text>
        <dbReference type="Rhea" id="RHEA:22168"/>
        <dbReference type="ChEBI" id="CHEBI:58885"/>
        <dbReference type="ChEBI" id="CHEBI:66914"/>
        <dbReference type="EC" id="5.1.3.2"/>
    </reaction>
</comment>
<dbReference type="InterPro" id="IPR001509">
    <property type="entry name" value="Epimerase_deHydtase"/>
</dbReference>
<dbReference type="Gene3D" id="3.90.25.10">
    <property type="entry name" value="UDP-galactose 4-epimerase, domain 1"/>
    <property type="match status" value="1"/>
</dbReference>
<evidence type="ECO:0000313" key="13">
    <source>
        <dbReference type="Proteomes" id="UP001556098"/>
    </source>
</evidence>
<gene>
    <name evidence="12" type="primary">galE</name>
    <name evidence="12" type="ORF">AB2B41_12430</name>
</gene>
<dbReference type="SUPFAM" id="SSF51735">
    <property type="entry name" value="NAD(P)-binding Rossmann-fold domains"/>
    <property type="match status" value="1"/>
</dbReference>
<evidence type="ECO:0000256" key="3">
    <source>
        <dbReference type="ARBA" id="ARBA00004947"/>
    </source>
</evidence>
<evidence type="ECO:0000256" key="5">
    <source>
        <dbReference type="ARBA" id="ARBA00013189"/>
    </source>
</evidence>
<organism evidence="12 13">
    <name type="scientific">Sulfitobacter sediminis</name>
    <dbReference type="NCBI Taxonomy" id="3234186"/>
    <lineage>
        <taxon>Bacteria</taxon>
        <taxon>Pseudomonadati</taxon>
        <taxon>Pseudomonadota</taxon>
        <taxon>Alphaproteobacteria</taxon>
        <taxon>Rhodobacterales</taxon>
        <taxon>Roseobacteraceae</taxon>
        <taxon>Sulfitobacter</taxon>
    </lineage>
</organism>
<evidence type="ECO:0000256" key="8">
    <source>
        <dbReference type="ARBA" id="ARBA00023235"/>
    </source>
</evidence>
<accession>A0ABV3RNE2</accession>
<evidence type="ECO:0000256" key="1">
    <source>
        <dbReference type="ARBA" id="ARBA00000083"/>
    </source>
</evidence>
<sequence>MIRPDGKAVLVTGGAGYIGSHACKALARAGFRPVVIDNLSRGHADAVRWGPLIKGDLRDTSLVSDTIRTQGIVAVMHFAALASVGESMREPGIYYENNVGGMISLLSAMEQEKVDKIVFSSSCATYGIPDHQPIREDAPQIPINPYGRTKLICEWMLRDKGVATGLRYVALRYFNAAGADPEGEVGERHDPETHIVPLALMAAYGRSELQVFGTDYPTPDGTCIRDYIHVHDLAHAHLMALNYLLNGGESVALNLGTGHGHSVIDVINAVERVTGRPVARRDLPRRSGDPPELCAVPTKAKQTLGFQAQSVDLDRIIADAAPWFDQPGGP</sequence>
<keyword evidence="9 10" id="KW-0119">Carbohydrate metabolism</keyword>
<keyword evidence="8 10" id="KW-0413">Isomerase</keyword>
<evidence type="ECO:0000259" key="11">
    <source>
        <dbReference type="Pfam" id="PF01370"/>
    </source>
</evidence>
<dbReference type="PANTHER" id="PTHR43725">
    <property type="entry name" value="UDP-GLUCOSE 4-EPIMERASE"/>
    <property type="match status" value="1"/>
</dbReference>